<evidence type="ECO:0000313" key="2">
    <source>
        <dbReference type="EMBL" id="KAK7511380.1"/>
    </source>
</evidence>
<reference evidence="2 3" key="1">
    <citation type="submission" date="2024-04" db="EMBL/GenBank/DDBJ databases">
        <title>Phyllosticta paracitricarpa is synonymous to the EU quarantine fungus P. citricarpa based on phylogenomic analyses.</title>
        <authorList>
            <consortium name="Lawrence Berkeley National Laboratory"/>
            <person name="Van Ingen-Buijs V.A."/>
            <person name="Van Westerhoven A.C."/>
            <person name="Haridas S."/>
            <person name="Skiadas P."/>
            <person name="Martin F."/>
            <person name="Groenewald J.Z."/>
            <person name="Crous P.W."/>
            <person name="Seidl M.F."/>
        </authorList>
    </citation>
    <scope>NUCLEOTIDE SEQUENCE [LARGE SCALE GENOMIC DNA]</scope>
    <source>
        <strain evidence="2 3">CBS 123371</strain>
    </source>
</reference>
<keyword evidence="1" id="KW-0472">Membrane</keyword>
<accession>A0ABR1KEP2</accession>
<dbReference type="EMBL" id="JBBPHU010000012">
    <property type="protein sequence ID" value="KAK7511380.1"/>
    <property type="molecule type" value="Genomic_DNA"/>
</dbReference>
<feature type="transmembrane region" description="Helical" evidence="1">
    <location>
        <begin position="54"/>
        <end position="71"/>
    </location>
</feature>
<keyword evidence="1" id="KW-0812">Transmembrane</keyword>
<protein>
    <submittedName>
        <fullName evidence="2">Uncharacterized protein</fullName>
    </submittedName>
</protein>
<proteinExistence type="predicted"/>
<keyword evidence="3" id="KW-1185">Reference proteome</keyword>
<dbReference type="Pfam" id="PF12716">
    <property type="entry name" value="Apq12"/>
    <property type="match status" value="1"/>
</dbReference>
<feature type="transmembrane region" description="Helical" evidence="1">
    <location>
        <begin position="78"/>
        <end position="102"/>
    </location>
</feature>
<name>A0ABR1KEP2_9PEZI</name>
<dbReference type="InterPro" id="IPR024316">
    <property type="entry name" value="APQ12"/>
</dbReference>
<dbReference type="Proteomes" id="UP001363622">
    <property type="component" value="Unassembled WGS sequence"/>
</dbReference>
<evidence type="ECO:0000256" key="1">
    <source>
        <dbReference type="SAM" id="Phobius"/>
    </source>
</evidence>
<comment type="caution">
    <text evidence="2">The sequence shown here is derived from an EMBL/GenBank/DDBJ whole genome shotgun (WGS) entry which is preliminary data.</text>
</comment>
<gene>
    <name evidence="2" type="ORF">IWZ03DRAFT_58897</name>
</gene>
<organism evidence="2 3">
    <name type="scientific">Phyllosticta citriasiana</name>
    <dbReference type="NCBI Taxonomy" id="595635"/>
    <lineage>
        <taxon>Eukaryota</taxon>
        <taxon>Fungi</taxon>
        <taxon>Dikarya</taxon>
        <taxon>Ascomycota</taxon>
        <taxon>Pezizomycotina</taxon>
        <taxon>Dothideomycetes</taxon>
        <taxon>Dothideomycetes incertae sedis</taxon>
        <taxon>Botryosphaeriales</taxon>
        <taxon>Phyllostictaceae</taxon>
        <taxon>Phyllosticta</taxon>
    </lineage>
</organism>
<keyword evidence="1" id="KW-1133">Transmembrane helix</keyword>
<sequence>MDIIQDWAAFLTAQQENASQNGSGNGAAPFSLILSLVKSYLSPLFSRLPTNPDLASIALLLVILWLSLHVLKMLYGVVVFWVTLAMRLLVAAAVVATALYVWNNGAEQTLADAARWGAYWVDVWKGEYGRFQAQEQTARAFMMGQQAAKARASPSPSPRWPFG</sequence>
<evidence type="ECO:0000313" key="3">
    <source>
        <dbReference type="Proteomes" id="UP001363622"/>
    </source>
</evidence>